<name>A0A5B0PDN4_PUCGR</name>
<organism evidence="2 3">
    <name type="scientific">Puccinia graminis f. sp. tritici</name>
    <dbReference type="NCBI Taxonomy" id="56615"/>
    <lineage>
        <taxon>Eukaryota</taxon>
        <taxon>Fungi</taxon>
        <taxon>Dikarya</taxon>
        <taxon>Basidiomycota</taxon>
        <taxon>Pucciniomycotina</taxon>
        <taxon>Pucciniomycetes</taxon>
        <taxon>Pucciniales</taxon>
        <taxon>Pucciniaceae</taxon>
        <taxon>Puccinia</taxon>
    </lineage>
</organism>
<gene>
    <name evidence="2" type="ORF">PGTUg99_012393</name>
</gene>
<dbReference type="Pfam" id="PF25758">
    <property type="entry name" value="TPR_IPO11"/>
    <property type="match status" value="1"/>
</dbReference>
<dbReference type="InterPro" id="IPR058669">
    <property type="entry name" value="TPR_IPO7/11-like"/>
</dbReference>
<evidence type="ECO:0000313" key="3">
    <source>
        <dbReference type="Proteomes" id="UP000325313"/>
    </source>
</evidence>
<comment type="caution">
    <text evidence="2">The sequence shown here is derived from an EMBL/GenBank/DDBJ whole genome shotgun (WGS) entry which is preliminary data.</text>
</comment>
<evidence type="ECO:0000259" key="1">
    <source>
        <dbReference type="Pfam" id="PF25758"/>
    </source>
</evidence>
<sequence>MRMTYIDQQAIGPSSQDYHPAIIVFVEHSINLNNISLIYLQEDGLILWLAIARLAETLTPSLTKLLFALATLIGDASDSLVILLKIL</sequence>
<dbReference type="AlphaFoldDB" id="A0A5B0PDN4"/>
<dbReference type="EMBL" id="VDEP01000342">
    <property type="protein sequence ID" value="KAA1099173.1"/>
    <property type="molecule type" value="Genomic_DNA"/>
</dbReference>
<protein>
    <recommendedName>
        <fullName evidence="1">Importin-7/11-like TPR repeats domain-containing protein</fullName>
    </recommendedName>
</protein>
<proteinExistence type="predicted"/>
<feature type="domain" description="Importin-7/11-like TPR repeats" evidence="1">
    <location>
        <begin position="9"/>
        <end position="87"/>
    </location>
</feature>
<dbReference type="Proteomes" id="UP000325313">
    <property type="component" value="Unassembled WGS sequence"/>
</dbReference>
<evidence type="ECO:0000313" key="2">
    <source>
        <dbReference type="EMBL" id="KAA1099173.1"/>
    </source>
</evidence>
<reference evidence="2 3" key="1">
    <citation type="submission" date="2019-05" db="EMBL/GenBank/DDBJ databases">
        <title>Emergence of the Ug99 lineage of the wheat stem rust pathogen through somatic hybridization.</title>
        <authorList>
            <person name="Li F."/>
            <person name="Upadhyaya N.M."/>
            <person name="Sperschneider J."/>
            <person name="Matny O."/>
            <person name="Nguyen-Phuc H."/>
            <person name="Mago R."/>
            <person name="Raley C."/>
            <person name="Miller M.E."/>
            <person name="Silverstein K.A.T."/>
            <person name="Henningsen E."/>
            <person name="Hirsch C.D."/>
            <person name="Visser B."/>
            <person name="Pretorius Z.A."/>
            <person name="Steffenson B.J."/>
            <person name="Schwessinger B."/>
            <person name="Dodds P.N."/>
            <person name="Figueroa M."/>
        </authorList>
    </citation>
    <scope>NUCLEOTIDE SEQUENCE [LARGE SCALE GENOMIC DNA]</scope>
    <source>
        <strain evidence="2 3">Ug99</strain>
    </source>
</reference>
<accession>A0A5B0PDN4</accession>